<evidence type="ECO:0000256" key="2">
    <source>
        <dbReference type="ARBA" id="ARBA00022527"/>
    </source>
</evidence>
<dbReference type="Gene3D" id="3.30.10.20">
    <property type="match status" value="1"/>
</dbReference>
<evidence type="ECO:0000256" key="7">
    <source>
        <dbReference type="ARBA" id="ARBA00047899"/>
    </source>
</evidence>
<dbReference type="CDD" id="cd14014">
    <property type="entry name" value="STKc_PknB_like"/>
    <property type="match status" value="1"/>
</dbReference>
<evidence type="ECO:0000313" key="14">
    <source>
        <dbReference type="EMBL" id="KGJ53237.1"/>
    </source>
</evidence>
<dbReference type="InterPro" id="IPR005543">
    <property type="entry name" value="PASTA_dom"/>
</dbReference>
<dbReference type="AlphaFoldDB" id="A0A099I7K8"/>
<evidence type="ECO:0000259" key="13">
    <source>
        <dbReference type="PROSITE" id="PS51178"/>
    </source>
</evidence>
<keyword evidence="11" id="KW-1133">Transmembrane helix</keyword>
<dbReference type="NCBIfam" id="NF033483">
    <property type="entry name" value="PknB_PASTA_kin"/>
    <property type="match status" value="1"/>
</dbReference>
<keyword evidence="4 9" id="KW-0547">Nucleotide-binding</keyword>
<keyword evidence="2 14" id="KW-0723">Serine/threonine-protein kinase</keyword>
<keyword evidence="6 9" id="KW-0067">ATP-binding</keyword>
<dbReference type="Gene3D" id="3.30.200.20">
    <property type="entry name" value="Phosphorylase Kinase, domain 1"/>
    <property type="match status" value="1"/>
</dbReference>
<dbReference type="CDD" id="cd06577">
    <property type="entry name" value="PASTA_pknB"/>
    <property type="match status" value="2"/>
</dbReference>
<dbReference type="FunFam" id="1.10.510.10:FF:000021">
    <property type="entry name" value="Serine/threonine protein kinase"/>
    <property type="match status" value="1"/>
</dbReference>
<keyword evidence="11" id="KW-0472">Membrane</keyword>
<dbReference type="InterPro" id="IPR017441">
    <property type="entry name" value="Protein_kinase_ATP_BS"/>
</dbReference>
<keyword evidence="11" id="KW-0812">Transmembrane</keyword>
<evidence type="ECO:0000256" key="8">
    <source>
        <dbReference type="ARBA" id="ARBA00048679"/>
    </source>
</evidence>
<feature type="region of interest" description="Disordered" evidence="10">
    <location>
        <begin position="293"/>
        <end position="324"/>
    </location>
</feature>
<dbReference type="PANTHER" id="PTHR43289:SF34">
    <property type="entry name" value="SERINE_THREONINE-PROTEIN KINASE YBDM-RELATED"/>
    <property type="match status" value="1"/>
</dbReference>
<dbReference type="EC" id="2.7.11.1" evidence="1"/>
<comment type="catalytic activity">
    <reaction evidence="8">
        <text>L-seryl-[protein] + ATP = O-phospho-L-seryl-[protein] + ADP + H(+)</text>
        <dbReference type="Rhea" id="RHEA:17989"/>
        <dbReference type="Rhea" id="RHEA-COMP:9863"/>
        <dbReference type="Rhea" id="RHEA-COMP:11604"/>
        <dbReference type="ChEBI" id="CHEBI:15378"/>
        <dbReference type="ChEBI" id="CHEBI:29999"/>
        <dbReference type="ChEBI" id="CHEBI:30616"/>
        <dbReference type="ChEBI" id="CHEBI:83421"/>
        <dbReference type="ChEBI" id="CHEBI:456216"/>
        <dbReference type="EC" id="2.7.11.1"/>
    </reaction>
</comment>
<dbReference type="PROSITE" id="PS00107">
    <property type="entry name" value="PROTEIN_KINASE_ATP"/>
    <property type="match status" value="1"/>
</dbReference>
<dbReference type="RefSeq" id="WP_002608451.1">
    <property type="nucleotide sequence ID" value="NZ_BAAACC010000019.1"/>
</dbReference>
<dbReference type="Proteomes" id="UP000503330">
    <property type="component" value="Chromosome"/>
</dbReference>
<evidence type="ECO:0000256" key="9">
    <source>
        <dbReference type="PROSITE-ProRule" id="PRU10141"/>
    </source>
</evidence>
<proteinExistence type="predicted"/>
<dbReference type="GeneID" id="61925491"/>
<dbReference type="SUPFAM" id="SSF56112">
    <property type="entry name" value="Protein kinase-like (PK-like)"/>
    <property type="match status" value="1"/>
</dbReference>
<dbReference type="SMART" id="SM00220">
    <property type="entry name" value="S_TKc"/>
    <property type="match status" value="1"/>
</dbReference>
<dbReference type="PROSITE" id="PS00108">
    <property type="entry name" value="PROTEIN_KINASE_ST"/>
    <property type="match status" value="1"/>
</dbReference>
<evidence type="ECO:0000256" key="10">
    <source>
        <dbReference type="SAM" id="MobiDB-lite"/>
    </source>
</evidence>
<reference evidence="15 17" key="2">
    <citation type="submission" date="2020-02" db="EMBL/GenBank/DDBJ databases">
        <authorList>
            <person name="Kociolek L.K."/>
            <person name="Ozer E.A."/>
        </authorList>
    </citation>
    <scope>NUCLEOTIDE SEQUENCE [LARGE SCALE GENOMIC DNA]</scope>
    <source>
        <strain evidence="15 17">ATCC 14501</strain>
    </source>
</reference>
<evidence type="ECO:0000256" key="3">
    <source>
        <dbReference type="ARBA" id="ARBA00022679"/>
    </source>
</evidence>
<feature type="compositionally biased region" description="Basic residues" evidence="10">
    <location>
        <begin position="300"/>
        <end position="312"/>
    </location>
</feature>
<evidence type="ECO:0000256" key="6">
    <source>
        <dbReference type="ARBA" id="ARBA00022840"/>
    </source>
</evidence>
<dbReference type="InterPro" id="IPR011009">
    <property type="entry name" value="Kinase-like_dom_sf"/>
</dbReference>
<gene>
    <name evidence="15" type="primary">pknB</name>
    <name evidence="14" type="ORF">CIAN88_10350</name>
    <name evidence="15" type="ORF">G4D54_08100</name>
</gene>
<dbReference type="PANTHER" id="PTHR43289">
    <property type="entry name" value="MITOGEN-ACTIVATED PROTEIN KINASE KINASE KINASE 20-RELATED"/>
    <property type="match status" value="1"/>
</dbReference>
<dbReference type="EMBL" id="CP048838">
    <property type="protein sequence ID" value="QJA02382.1"/>
    <property type="molecule type" value="Genomic_DNA"/>
</dbReference>
<feature type="domain" description="PASTA" evidence="13">
    <location>
        <begin position="356"/>
        <end position="427"/>
    </location>
</feature>
<dbReference type="GO" id="GO:0005524">
    <property type="term" value="F:ATP binding"/>
    <property type="evidence" value="ECO:0007669"/>
    <property type="project" value="UniProtKB-UniRule"/>
</dbReference>
<feature type="binding site" evidence="9">
    <location>
        <position position="41"/>
    </location>
    <ligand>
        <name>ATP</name>
        <dbReference type="ChEBI" id="CHEBI:30616"/>
    </ligand>
</feature>
<evidence type="ECO:0000256" key="1">
    <source>
        <dbReference type="ARBA" id="ARBA00012513"/>
    </source>
</evidence>
<dbReference type="Pfam" id="PF03793">
    <property type="entry name" value="PASTA"/>
    <property type="match status" value="1"/>
</dbReference>
<sequence>MNNNNKMIAERYMIVSSLGEGGMADVYLAIDTILNREVAIKVLRGELSKDPVTLLRFQREANAVSKLNHPNVVDVYDVGEFEGRHYIVMEYVRGRTLKQLISQRGALHQEEAVNIMIQLTSAVQHAHENDIIHRDIKPQNVLVKDDGTVKITDFGIALAHDTVQLTQSDAVLGSAHYLAPETTRGETPSNQVDIYALGIVFYELLTGNVPFHGDNPVQIAMKHLREEIPSVRDFNPTLPQSVENIIIKATVKNRKLRYQSAKDMLYDLHRCLLPEYAHVEKLVFEEEHPQPTMVMEQRKQKQTKKTEVRKKHVEPIEEDEEDDSGNRKITKIIIAMIVGLCVIGVAAFVLMSGIFDKEKMIKVPELSTSQTQQEAIQTLTSSGFKKDNITIKQELSDDVEKGHVIRVSPDTGEEIGEKSKLTLTVSRGTWFVVKDYRHRLPEEVEKELNEQNPNIKLEISYEQRANTWPGYIAEQSGLEIGEKLDPDKEYTLKITVSQLMSWKIEGVVGKTAEEAIALIKEKTGILPVSDERSYDDLSEEEQKTIKKGVVTDVDPAEGTEYVQQMENPNVITIRFYK</sequence>
<evidence type="ECO:0000256" key="5">
    <source>
        <dbReference type="ARBA" id="ARBA00022777"/>
    </source>
</evidence>
<evidence type="ECO:0000256" key="4">
    <source>
        <dbReference type="ARBA" id="ARBA00022741"/>
    </source>
</evidence>
<dbReference type="Pfam" id="PF00069">
    <property type="entry name" value="Pkinase"/>
    <property type="match status" value="1"/>
</dbReference>
<dbReference type="PROSITE" id="PS50011">
    <property type="entry name" value="PROTEIN_KINASE_DOM"/>
    <property type="match status" value="1"/>
</dbReference>
<evidence type="ECO:0000256" key="11">
    <source>
        <dbReference type="SAM" id="Phobius"/>
    </source>
</evidence>
<evidence type="ECO:0000259" key="12">
    <source>
        <dbReference type="PROSITE" id="PS50011"/>
    </source>
</evidence>
<dbReference type="Proteomes" id="UP000030008">
    <property type="component" value="Unassembled WGS sequence"/>
</dbReference>
<keyword evidence="5 14" id="KW-0418">Kinase</keyword>
<protein>
    <recommendedName>
        <fullName evidence="1">non-specific serine/threonine protein kinase</fullName>
        <ecNumber evidence="1">2.7.11.1</ecNumber>
    </recommendedName>
</protein>
<evidence type="ECO:0000313" key="15">
    <source>
        <dbReference type="EMBL" id="QJA02382.1"/>
    </source>
</evidence>
<dbReference type="InterPro" id="IPR008271">
    <property type="entry name" value="Ser/Thr_kinase_AS"/>
</dbReference>
<feature type="transmembrane region" description="Helical" evidence="11">
    <location>
        <begin position="332"/>
        <end position="355"/>
    </location>
</feature>
<dbReference type="PROSITE" id="PS51178">
    <property type="entry name" value="PASTA"/>
    <property type="match status" value="2"/>
</dbReference>
<dbReference type="Gene3D" id="1.10.510.10">
    <property type="entry name" value="Transferase(Phosphotransferase) domain 1"/>
    <property type="match status" value="1"/>
</dbReference>
<dbReference type="InterPro" id="IPR000719">
    <property type="entry name" value="Prot_kinase_dom"/>
</dbReference>
<feature type="domain" description="PASTA" evidence="13">
    <location>
        <begin position="495"/>
        <end position="577"/>
    </location>
</feature>
<organism evidence="14 16">
    <name type="scientific">Clostridium innocuum</name>
    <dbReference type="NCBI Taxonomy" id="1522"/>
    <lineage>
        <taxon>Bacteria</taxon>
        <taxon>Bacillati</taxon>
        <taxon>Bacillota</taxon>
        <taxon>Clostridia</taxon>
        <taxon>Eubacteriales</taxon>
        <taxon>Clostridiaceae</taxon>
        <taxon>Clostridium</taxon>
    </lineage>
</organism>
<dbReference type="GO" id="GO:0004674">
    <property type="term" value="F:protein serine/threonine kinase activity"/>
    <property type="evidence" value="ECO:0007669"/>
    <property type="project" value="UniProtKB-KW"/>
</dbReference>
<reference evidence="14 16" key="1">
    <citation type="submission" date="2014-08" db="EMBL/GenBank/DDBJ databases">
        <title>Clostridium innocuum, an unnegligible vancomycin-resistant pathogen causing extra-intestinal infections.</title>
        <authorList>
            <person name="Feng Y."/>
            <person name="Chiu C.-H."/>
        </authorList>
    </citation>
    <scope>NUCLEOTIDE SEQUENCE [LARGE SCALE GENOMIC DNA]</scope>
    <source>
        <strain evidence="14 16">AN88</strain>
    </source>
</reference>
<dbReference type="FunFam" id="3.30.200.20:FF:000035">
    <property type="entry name" value="Serine/threonine protein kinase Stk1"/>
    <property type="match status" value="1"/>
</dbReference>
<feature type="domain" description="Protein kinase" evidence="12">
    <location>
        <begin position="12"/>
        <end position="272"/>
    </location>
</feature>
<dbReference type="SMART" id="SM00740">
    <property type="entry name" value="PASTA"/>
    <property type="match status" value="2"/>
</dbReference>
<dbReference type="EMBL" id="JQIF01000043">
    <property type="protein sequence ID" value="KGJ53237.1"/>
    <property type="molecule type" value="Genomic_DNA"/>
</dbReference>
<name>A0A099I7K8_CLOIN</name>
<keyword evidence="3" id="KW-0808">Transferase</keyword>
<evidence type="ECO:0000313" key="16">
    <source>
        <dbReference type="Proteomes" id="UP000030008"/>
    </source>
</evidence>
<comment type="catalytic activity">
    <reaction evidence="7">
        <text>L-threonyl-[protein] + ATP = O-phospho-L-threonyl-[protein] + ADP + H(+)</text>
        <dbReference type="Rhea" id="RHEA:46608"/>
        <dbReference type="Rhea" id="RHEA-COMP:11060"/>
        <dbReference type="Rhea" id="RHEA-COMP:11605"/>
        <dbReference type="ChEBI" id="CHEBI:15378"/>
        <dbReference type="ChEBI" id="CHEBI:30013"/>
        <dbReference type="ChEBI" id="CHEBI:30616"/>
        <dbReference type="ChEBI" id="CHEBI:61977"/>
        <dbReference type="ChEBI" id="CHEBI:456216"/>
        <dbReference type="EC" id="2.7.11.1"/>
    </reaction>
</comment>
<evidence type="ECO:0000313" key="17">
    <source>
        <dbReference type="Proteomes" id="UP000503330"/>
    </source>
</evidence>
<accession>A0A099I7K8</accession>